<accession>A0A4Y9M572</accession>
<name>A0A4Y9M572_9BRAD</name>
<keyword evidence="1" id="KW-0812">Transmembrane</keyword>
<keyword evidence="1" id="KW-0472">Membrane</keyword>
<evidence type="ECO:0000313" key="2">
    <source>
        <dbReference type="EMBL" id="TFV50250.1"/>
    </source>
</evidence>
<dbReference type="AlphaFoldDB" id="A0A4Y9M572"/>
<evidence type="ECO:0000256" key="1">
    <source>
        <dbReference type="SAM" id="Phobius"/>
    </source>
</evidence>
<comment type="caution">
    <text evidence="2">The sequence shown here is derived from an EMBL/GenBank/DDBJ whole genome shotgun (WGS) entry which is preliminary data.</text>
</comment>
<keyword evidence="3" id="KW-1185">Reference proteome</keyword>
<dbReference type="OrthoDB" id="8256421at2"/>
<organism evidence="2 3">
    <name type="scientific">Bradyrhizobium niftali</name>
    <dbReference type="NCBI Taxonomy" id="2560055"/>
    <lineage>
        <taxon>Bacteria</taxon>
        <taxon>Pseudomonadati</taxon>
        <taxon>Pseudomonadota</taxon>
        <taxon>Alphaproteobacteria</taxon>
        <taxon>Hyphomicrobiales</taxon>
        <taxon>Nitrobacteraceae</taxon>
        <taxon>Bradyrhizobium</taxon>
    </lineage>
</organism>
<keyword evidence="1" id="KW-1133">Transmembrane helix</keyword>
<protein>
    <submittedName>
        <fullName evidence="2">Uncharacterized protein</fullName>
    </submittedName>
</protein>
<gene>
    <name evidence="2" type="ORF">E4K65_08180</name>
</gene>
<reference evidence="2 3" key="1">
    <citation type="submission" date="2019-03" db="EMBL/GenBank/DDBJ databases">
        <title>Bradyrhizobium diversity isolated from nodules of Chamaecrista fasciculata.</title>
        <authorList>
            <person name="Klepa M.S."/>
            <person name="Urquiaga M.O."/>
            <person name="Hungria M."/>
            <person name="Delamuta J.R."/>
        </authorList>
    </citation>
    <scope>NUCLEOTIDE SEQUENCE [LARGE SCALE GENOMIC DNA]</scope>
    <source>
        <strain evidence="2 3">CNPSo 3448</strain>
    </source>
</reference>
<sequence length="97" mass="10224">MMPSSEWTGMAIASGIAVAAMSFLAIDAGVDLNSGEMAKHLEKAQASIMNVAASQHQLAFAVRSLAGGSDQNRRSADRPCILDYVHRPKPVGIDRGV</sequence>
<feature type="transmembrane region" description="Helical" evidence="1">
    <location>
        <begin position="12"/>
        <end position="30"/>
    </location>
</feature>
<dbReference type="EMBL" id="SPQT01000002">
    <property type="protein sequence ID" value="TFV50250.1"/>
    <property type="molecule type" value="Genomic_DNA"/>
</dbReference>
<evidence type="ECO:0000313" key="3">
    <source>
        <dbReference type="Proteomes" id="UP000297966"/>
    </source>
</evidence>
<dbReference type="Proteomes" id="UP000297966">
    <property type="component" value="Unassembled WGS sequence"/>
</dbReference>
<proteinExistence type="predicted"/>